<gene>
    <name evidence="2" type="ORF">JSE7799_02167</name>
</gene>
<evidence type="ECO:0000313" key="3">
    <source>
        <dbReference type="Proteomes" id="UP000049455"/>
    </source>
</evidence>
<keyword evidence="1" id="KW-1133">Transmembrane helix</keyword>
<proteinExistence type="predicted"/>
<name>A0A0M7B9N7_9RHOB</name>
<protein>
    <submittedName>
        <fullName evidence="2">Transposase</fullName>
    </submittedName>
</protein>
<keyword evidence="1" id="KW-0812">Transmembrane</keyword>
<dbReference type="PANTHER" id="PTHR34614:SF2">
    <property type="entry name" value="TRANSPOSASE IS4-LIKE DOMAIN-CONTAINING PROTEIN"/>
    <property type="match status" value="1"/>
</dbReference>
<reference evidence="2 3" key="1">
    <citation type="submission" date="2015-09" db="EMBL/GenBank/DDBJ databases">
        <authorList>
            <person name="Jackson K.R."/>
            <person name="Lunt B.L."/>
            <person name="Fisher J.N.B."/>
            <person name="Gardner A.V."/>
            <person name="Bailey M.E."/>
            <person name="Deus L.M."/>
            <person name="Earl A.S."/>
            <person name="Gibby P.D."/>
            <person name="Hartmann K.A."/>
            <person name="Liu J.E."/>
            <person name="Manci A.M."/>
            <person name="Nielsen D.A."/>
            <person name="Solomon M.B."/>
            <person name="Breakwell D.P."/>
            <person name="Burnett S.H."/>
            <person name="Grose J.H."/>
        </authorList>
    </citation>
    <scope>NUCLEOTIDE SEQUENCE [LARGE SCALE GENOMIC DNA]</scope>
    <source>
        <strain evidence="2 3">CECT 7799</strain>
    </source>
</reference>
<dbReference type="PANTHER" id="PTHR34614">
    <property type="match status" value="1"/>
</dbReference>
<evidence type="ECO:0000313" key="2">
    <source>
        <dbReference type="EMBL" id="CUH39440.1"/>
    </source>
</evidence>
<dbReference type="InterPro" id="IPR047654">
    <property type="entry name" value="IS1634_transpos"/>
</dbReference>
<accession>A0A0M7B9N7</accession>
<keyword evidence="1" id="KW-0472">Membrane</keyword>
<feature type="transmembrane region" description="Helical" evidence="1">
    <location>
        <begin position="79"/>
        <end position="96"/>
    </location>
</feature>
<dbReference type="InterPro" id="IPR012337">
    <property type="entry name" value="RNaseH-like_sf"/>
</dbReference>
<keyword evidence="3" id="KW-1185">Reference proteome</keyword>
<dbReference type="NCBIfam" id="NF033559">
    <property type="entry name" value="transpos_IS1634"/>
    <property type="match status" value="1"/>
</dbReference>
<dbReference type="AlphaFoldDB" id="A0A0M7B9N7"/>
<evidence type="ECO:0000256" key="1">
    <source>
        <dbReference type="SAM" id="Phobius"/>
    </source>
</evidence>
<dbReference type="Proteomes" id="UP000049455">
    <property type="component" value="Unassembled WGS sequence"/>
</dbReference>
<dbReference type="EMBL" id="CYPR01000143">
    <property type="protein sequence ID" value="CUH39440.1"/>
    <property type="molecule type" value="Genomic_DNA"/>
</dbReference>
<dbReference type="SUPFAM" id="SSF53098">
    <property type="entry name" value="Ribonuclease H-like"/>
    <property type="match status" value="1"/>
</dbReference>
<organism evidence="2 3">
    <name type="scientific">Jannaschia seosinensis</name>
    <dbReference type="NCBI Taxonomy" id="313367"/>
    <lineage>
        <taxon>Bacteria</taxon>
        <taxon>Pseudomonadati</taxon>
        <taxon>Pseudomonadota</taxon>
        <taxon>Alphaproteobacteria</taxon>
        <taxon>Rhodobacterales</taxon>
        <taxon>Roseobacteraceae</taxon>
        <taxon>Jannaschia</taxon>
    </lineage>
</organism>
<sequence length="154" mass="17002">MPPTSGHHQLSGITPVNEEAVADAELFDGKLALITNAPDLAPAEAVSRYKALADIERGFRVLKSDIEIAPVHHRLPDRIRAHALICFLALVLYRVMRMRLKAKGHSASPRIALDILARIQRHRAKIAEHTVDGLSTTTPEQLELFDTLNLPKPA</sequence>